<evidence type="ECO:0000313" key="5">
    <source>
        <dbReference type="Proteomes" id="UP001343257"/>
    </source>
</evidence>
<reference evidence="4 5" key="1">
    <citation type="submission" date="2023-03" db="EMBL/GenBank/DDBJ databases">
        <title>Bacillus Genome Sequencing.</title>
        <authorList>
            <person name="Dunlap C."/>
        </authorList>
    </citation>
    <scope>NUCLEOTIDE SEQUENCE [LARGE SCALE GENOMIC DNA]</scope>
    <source>
        <strain evidence="4 5">NRS-52</strain>
    </source>
</reference>
<feature type="transmembrane region" description="Helical" evidence="2">
    <location>
        <begin position="154"/>
        <end position="176"/>
    </location>
</feature>
<dbReference type="SUPFAM" id="SSF110997">
    <property type="entry name" value="Sporulation related repeat"/>
    <property type="match status" value="1"/>
</dbReference>
<evidence type="ECO:0000259" key="3">
    <source>
        <dbReference type="Pfam" id="PF05036"/>
    </source>
</evidence>
<dbReference type="InterPro" id="IPR007730">
    <property type="entry name" value="SPOR-like_dom"/>
</dbReference>
<organism evidence="4 5">
    <name type="scientific">Paenibacillus chibensis</name>
    <dbReference type="NCBI Taxonomy" id="59846"/>
    <lineage>
        <taxon>Bacteria</taxon>
        <taxon>Bacillati</taxon>
        <taxon>Bacillota</taxon>
        <taxon>Bacilli</taxon>
        <taxon>Bacillales</taxon>
        <taxon>Paenibacillaceae</taxon>
        <taxon>Paenibacillus</taxon>
    </lineage>
</organism>
<proteinExistence type="predicted"/>
<keyword evidence="2" id="KW-1133">Transmembrane helix</keyword>
<dbReference type="EMBL" id="JARTLD010000004">
    <property type="protein sequence ID" value="MED5016139.1"/>
    <property type="molecule type" value="Genomic_DNA"/>
</dbReference>
<dbReference type="Proteomes" id="UP001343257">
    <property type="component" value="Unassembled WGS sequence"/>
</dbReference>
<keyword evidence="2" id="KW-0812">Transmembrane</keyword>
<protein>
    <submittedName>
        <fullName evidence="4">SPOR domain-containing protein</fullName>
    </submittedName>
</protein>
<dbReference type="RefSeq" id="WP_328275081.1">
    <property type="nucleotide sequence ID" value="NZ_JARTLD010000004.1"/>
</dbReference>
<keyword evidence="2" id="KW-0472">Membrane</keyword>
<dbReference type="InterPro" id="IPR036680">
    <property type="entry name" value="SPOR-like_sf"/>
</dbReference>
<accession>A0ABU6PMQ0</accession>
<name>A0ABU6PMQ0_9BACL</name>
<dbReference type="Pfam" id="PF05036">
    <property type="entry name" value="SPOR"/>
    <property type="match status" value="1"/>
</dbReference>
<dbReference type="Gene3D" id="3.30.70.1070">
    <property type="entry name" value="Sporulation related repeat"/>
    <property type="match status" value="1"/>
</dbReference>
<comment type="caution">
    <text evidence="4">The sequence shown here is derived from an EMBL/GenBank/DDBJ whole genome shotgun (WGS) entry which is preliminary data.</text>
</comment>
<evidence type="ECO:0000256" key="2">
    <source>
        <dbReference type="SAM" id="Phobius"/>
    </source>
</evidence>
<feature type="region of interest" description="Disordered" evidence="1">
    <location>
        <begin position="1"/>
        <end position="62"/>
    </location>
</feature>
<evidence type="ECO:0000256" key="1">
    <source>
        <dbReference type="SAM" id="MobiDB-lite"/>
    </source>
</evidence>
<sequence length="415" mass="46198">MNKARMTFRFNEESSHKPESAQKKEEKAIPTKSEERLGQDLPRLEHVEASRTSRHETPRKAAANNRDHLTVIPGPIDGWSDPFNKEDPWSEMLAGQQPFSEREDSEERYDLDTLDHGEGFIDHTDDWRNLADAVYPEIGEGTYRPRKPTSPWKIIGTITGAIVTGALFGFVVLSFFKDGSEGSIIPVKPTAESTAPAQAEGNPTVPVTVQVQSQSYYMLQYGVFSNQERALQAQKELQQFGIGAGQDPDQENRVYAGMSTDRDQAKLLSSQLKSEGIELYVKEISLPAATQMEFAGDAGIVNQYFAVSSELVSKLSQLSASLLTQENPPALDEQNQAALTNLHSRWLESIKSLQTGIGNDAEELGTQMEQSMNSAISAITEYDRNRSKGHLWEIQSGMMQYIALQKQLISRLEKA</sequence>
<feature type="domain" description="SPOR" evidence="3">
    <location>
        <begin position="214"/>
        <end position="278"/>
    </location>
</feature>
<feature type="compositionally biased region" description="Basic and acidic residues" evidence="1">
    <location>
        <begin position="10"/>
        <end position="62"/>
    </location>
</feature>
<keyword evidence="5" id="KW-1185">Reference proteome</keyword>
<gene>
    <name evidence="4" type="ORF">P9847_02340</name>
</gene>
<evidence type="ECO:0000313" key="4">
    <source>
        <dbReference type="EMBL" id="MED5016139.1"/>
    </source>
</evidence>